<keyword evidence="1" id="KW-0732">Signal</keyword>
<sequence>MNLFSYFARVACAAGLCAMAALAAGGSASAQTSNLAMRTTEPLDSRPAAPAVTRGILPAAASWKALLVGGNHLIDNYNNAATDLAARLREHGVHRVAVLHSLGPQAGDAVPAARRKDMRRAMTALGTTAADTCLFFISSHANQRGIYLSAERGYLSPRDLSSMIDAECGDRPTVLILSGCDTGTFITSSLKGDNRIILTASARGRVSYGATTSDRYVNFDRCMIKAVDEGAGTWRDVFARTQTCVSERERMLGVEPSEPQAWFGSGVSQLAVPGRS</sequence>
<dbReference type="GO" id="GO:0006508">
    <property type="term" value="P:proteolysis"/>
    <property type="evidence" value="ECO:0007669"/>
    <property type="project" value="InterPro"/>
</dbReference>
<reference evidence="2 3" key="1">
    <citation type="submission" date="2019-06" db="EMBL/GenBank/DDBJ databases">
        <title>New taxonomy in bacterial strain CC-CFT640, isolated from vineyard.</title>
        <authorList>
            <person name="Lin S.-Y."/>
            <person name="Tsai C.-F."/>
            <person name="Young C.-C."/>
        </authorList>
    </citation>
    <scope>NUCLEOTIDE SEQUENCE [LARGE SCALE GENOMIC DNA]</scope>
    <source>
        <strain evidence="2 3">CC-CFT640</strain>
    </source>
</reference>
<evidence type="ECO:0008006" key="4">
    <source>
        <dbReference type="Google" id="ProtNLM"/>
    </source>
</evidence>
<dbReference type="OrthoDB" id="345222at2"/>
<dbReference type="InterPro" id="IPR001096">
    <property type="entry name" value="Peptidase_C13"/>
</dbReference>
<keyword evidence="3" id="KW-1185">Reference proteome</keyword>
<protein>
    <recommendedName>
        <fullName evidence="4">CHAT domain-containing protein</fullName>
    </recommendedName>
</protein>
<evidence type="ECO:0000256" key="1">
    <source>
        <dbReference type="SAM" id="SignalP"/>
    </source>
</evidence>
<dbReference type="EMBL" id="VDUZ01000083">
    <property type="protein sequence ID" value="TXL69427.1"/>
    <property type="molecule type" value="Genomic_DNA"/>
</dbReference>
<dbReference type="Proteomes" id="UP000321638">
    <property type="component" value="Unassembled WGS sequence"/>
</dbReference>
<evidence type="ECO:0000313" key="3">
    <source>
        <dbReference type="Proteomes" id="UP000321638"/>
    </source>
</evidence>
<feature type="chain" id="PRO_5022980778" description="CHAT domain-containing protein" evidence="1">
    <location>
        <begin position="24"/>
        <end position="276"/>
    </location>
</feature>
<name>A0A5C8P8S5_9HYPH</name>
<dbReference type="Pfam" id="PF01650">
    <property type="entry name" value="Peptidase_C13"/>
    <property type="match status" value="1"/>
</dbReference>
<dbReference type="AlphaFoldDB" id="A0A5C8P8S5"/>
<organism evidence="2 3">
    <name type="scientific">Vineibacter terrae</name>
    <dbReference type="NCBI Taxonomy" id="2586908"/>
    <lineage>
        <taxon>Bacteria</taxon>
        <taxon>Pseudomonadati</taxon>
        <taxon>Pseudomonadota</taxon>
        <taxon>Alphaproteobacteria</taxon>
        <taxon>Hyphomicrobiales</taxon>
        <taxon>Vineibacter</taxon>
    </lineage>
</organism>
<accession>A0A5C8P8S5</accession>
<dbReference type="GO" id="GO:0008233">
    <property type="term" value="F:peptidase activity"/>
    <property type="evidence" value="ECO:0007669"/>
    <property type="project" value="InterPro"/>
</dbReference>
<gene>
    <name evidence="2" type="ORF">FHP25_39000</name>
</gene>
<comment type="caution">
    <text evidence="2">The sequence shown here is derived from an EMBL/GenBank/DDBJ whole genome shotgun (WGS) entry which is preliminary data.</text>
</comment>
<dbReference type="Gene3D" id="3.40.50.1460">
    <property type="match status" value="1"/>
</dbReference>
<proteinExistence type="predicted"/>
<evidence type="ECO:0000313" key="2">
    <source>
        <dbReference type="EMBL" id="TXL69427.1"/>
    </source>
</evidence>
<feature type="signal peptide" evidence="1">
    <location>
        <begin position="1"/>
        <end position="23"/>
    </location>
</feature>